<dbReference type="AlphaFoldDB" id="A0A091CRN3"/>
<evidence type="ECO:0000313" key="1">
    <source>
        <dbReference type="EMBL" id="KFO20473.1"/>
    </source>
</evidence>
<keyword evidence="2" id="KW-1185">Reference proteome</keyword>
<dbReference type="Proteomes" id="UP000028990">
    <property type="component" value="Unassembled WGS sequence"/>
</dbReference>
<proteinExistence type="predicted"/>
<sequence>MESSEMLLSVREKDEINWMLKGSSEDIILFRFNLIDILACDQYPVKDFPVDHILSPSKELSSLKPKRLWADLLQISGLLMLECPVQNSHVDPYRYINVDLNPTTDKVPISMCIASQIRQNGILSDATVCDGTLDMGKVKWMPKGLPSGEDSDVLSDYGWNFMKSQLSISILIPYWTMWL</sequence>
<name>A0A091CRN3_FUKDA</name>
<reference evidence="1 2" key="1">
    <citation type="submission" date="2013-11" db="EMBL/GenBank/DDBJ databases">
        <title>The Damaraland mole rat (Fukomys damarensis) genome and evolution of African mole rats.</title>
        <authorList>
            <person name="Gladyshev V.N."/>
            <person name="Fang X."/>
        </authorList>
    </citation>
    <scope>NUCLEOTIDE SEQUENCE [LARGE SCALE GENOMIC DNA]</scope>
    <source>
        <tissue evidence="1">Liver</tissue>
    </source>
</reference>
<dbReference type="EMBL" id="KN124730">
    <property type="protein sequence ID" value="KFO20473.1"/>
    <property type="molecule type" value="Genomic_DNA"/>
</dbReference>
<organism evidence="1 2">
    <name type="scientific">Fukomys damarensis</name>
    <name type="common">Damaraland mole rat</name>
    <name type="synonym">Cryptomys damarensis</name>
    <dbReference type="NCBI Taxonomy" id="885580"/>
    <lineage>
        <taxon>Eukaryota</taxon>
        <taxon>Metazoa</taxon>
        <taxon>Chordata</taxon>
        <taxon>Craniata</taxon>
        <taxon>Vertebrata</taxon>
        <taxon>Euteleostomi</taxon>
        <taxon>Mammalia</taxon>
        <taxon>Eutheria</taxon>
        <taxon>Euarchontoglires</taxon>
        <taxon>Glires</taxon>
        <taxon>Rodentia</taxon>
        <taxon>Hystricomorpha</taxon>
        <taxon>Bathyergidae</taxon>
        <taxon>Fukomys</taxon>
    </lineage>
</organism>
<accession>A0A091CRN3</accession>
<protein>
    <submittedName>
        <fullName evidence="1">Uncharacterized protein</fullName>
    </submittedName>
</protein>
<gene>
    <name evidence="1" type="ORF">H920_18153</name>
</gene>
<evidence type="ECO:0000313" key="2">
    <source>
        <dbReference type="Proteomes" id="UP000028990"/>
    </source>
</evidence>